<accession>A0A0A9A514</accession>
<evidence type="ECO:0000313" key="1">
    <source>
        <dbReference type="EMBL" id="JAD42092.1"/>
    </source>
</evidence>
<reference evidence="1" key="1">
    <citation type="submission" date="2014-09" db="EMBL/GenBank/DDBJ databases">
        <authorList>
            <person name="Magalhaes I.L.F."/>
            <person name="Oliveira U."/>
            <person name="Santos F.R."/>
            <person name="Vidigal T.H.D.A."/>
            <person name="Brescovit A.D."/>
            <person name="Santos A.J."/>
        </authorList>
    </citation>
    <scope>NUCLEOTIDE SEQUENCE</scope>
    <source>
        <tissue evidence="1">Shoot tissue taken approximately 20 cm above the soil surface</tissue>
    </source>
</reference>
<dbReference type="EMBL" id="GBRH01255803">
    <property type="protein sequence ID" value="JAD42092.1"/>
    <property type="molecule type" value="Transcribed_RNA"/>
</dbReference>
<organism evidence="1">
    <name type="scientific">Arundo donax</name>
    <name type="common">Giant reed</name>
    <name type="synonym">Donax arundinaceus</name>
    <dbReference type="NCBI Taxonomy" id="35708"/>
    <lineage>
        <taxon>Eukaryota</taxon>
        <taxon>Viridiplantae</taxon>
        <taxon>Streptophyta</taxon>
        <taxon>Embryophyta</taxon>
        <taxon>Tracheophyta</taxon>
        <taxon>Spermatophyta</taxon>
        <taxon>Magnoliopsida</taxon>
        <taxon>Liliopsida</taxon>
        <taxon>Poales</taxon>
        <taxon>Poaceae</taxon>
        <taxon>PACMAD clade</taxon>
        <taxon>Arundinoideae</taxon>
        <taxon>Arundineae</taxon>
        <taxon>Arundo</taxon>
    </lineage>
</organism>
<dbReference type="AlphaFoldDB" id="A0A0A9A514"/>
<proteinExistence type="predicted"/>
<name>A0A0A9A514_ARUDO</name>
<protein>
    <submittedName>
        <fullName evidence="1">Uncharacterized protein</fullName>
    </submittedName>
</protein>
<reference evidence="1" key="2">
    <citation type="journal article" date="2015" name="Data Brief">
        <title>Shoot transcriptome of the giant reed, Arundo donax.</title>
        <authorList>
            <person name="Barrero R.A."/>
            <person name="Guerrero F.D."/>
            <person name="Moolhuijzen P."/>
            <person name="Goolsby J.A."/>
            <person name="Tidwell J."/>
            <person name="Bellgard S.E."/>
            <person name="Bellgard M.I."/>
        </authorList>
    </citation>
    <scope>NUCLEOTIDE SEQUENCE</scope>
    <source>
        <tissue evidence="1">Shoot tissue taken approximately 20 cm above the soil surface</tissue>
    </source>
</reference>
<sequence length="38" mass="4556">MQEIRLYYCQYLSSQQILGSHRNYYPMAHAMKLQGFVS</sequence>